<keyword evidence="2" id="KW-1185">Reference proteome</keyword>
<evidence type="ECO:0000313" key="2">
    <source>
        <dbReference type="Proteomes" id="UP000279446"/>
    </source>
</evidence>
<dbReference type="RefSeq" id="WP_127192207.1">
    <property type="nucleotide sequence ID" value="NZ_JAUSSS010000006.1"/>
</dbReference>
<dbReference type="InterPro" id="IPR046169">
    <property type="entry name" value="DUF6171"/>
</dbReference>
<dbReference type="Proteomes" id="UP000279446">
    <property type="component" value="Unassembled WGS sequence"/>
</dbReference>
<reference evidence="1 2" key="1">
    <citation type="submission" date="2018-12" db="EMBL/GenBank/DDBJ databases">
        <authorList>
            <person name="Sun L."/>
            <person name="Chen Z."/>
        </authorList>
    </citation>
    <scope>NUCLEOTIDE SEQUENCE [LARGE SCALE GENOMIC DNA]</scope>
    <source>
        <strain evidence="1 2">DSM 15890</strain>
    </source>
</reference>
<dbReference type="Pfam" id="PF19668">
    <property type="entry name" value="DUF6171"/>
    <property type="match status" value="1"/>
</dbReference>
<dbReference type="EMBL" id="RZNY01000008">
    <property type="protein sequence ID" value="RUT46474.1"/>
    <property type="molecule type" value="Genomic_DNA"/>
</dbReference>
<dbReference type="AlphaFoldDB" id="A0A433Y971"/>
<sequence>MERLEGCKGCTESVKVTPEKLERLIAIAVKGRTAVSDQEYDRRMDMCLSCPALQYGTTCRYCGCLVAVRARLQDSICPFPVVPRWC</sequence>
<evidence type="ECO:0000313" key="1">
    <source>
        <dbReference type="EMBL" id="RUT46474.1"/>
    </source>
</evidence>
<proteinExistence type="predicted"/>
<name>A0A433Y971_9BACL</name>
<comment type="caution">
    <text evidence="1">The sequence shown here is derived from an EMBL/GenBank/DDBJ whole genome shotgun (WGS) entry which is preliminary data.</text>
</comment>
<organism evidence="1 2">
    <name type="scientific">Paenibacillus anaericanus</name>
    <dbReference type="NCBI Taxonomy" id="170367"/>
    <lineage>
        <taxon>Bacteria</taxon>
        <taxon>Bacillati</taxon>
        <taxon>Bacillota</taxon>
        <taxon>Bacilli</taxon>
        <taxon>Bacillales</taxon>
        <taxon>Paenibacillaceae</taxon>
        <taxon>Paenibacillus</taxon>
    </lineage>
</organism>
<accession>A0A433Y971</accession>
<protein>
    <submittedName>
        <fullName evidence="1">Uncharacterized protein</fullName>
    </submittedName>
</protein>
<dbReference type="OrthoDB" id="7061841at2"/>
<gene>
    <name evidence="1" type="ORF">EJP82_11515</name>
</gene>